<dbReference type="InterPro" id="IPR015890">
    <property type="entry name" value="Chorismate_C"/>
</dbReference>
<name>M2XXI7_9PSEU</name>
<keyword evidence="2" id="KW-0315">Glutamine amidotransferase</keyword>
<sequence>MDAPFKAVLDELLTSDRQSFALLYRPAKGRFVELLRGSSHKNESLVDIALPAGEAVLAVIPYRQLTELGLPCRDDGLPLVTLRAEHRMRVPLHDAVLALPDDAVEMANTGFDVDDRTYAEIVRTVLAEKIGRGEGSNFVVKRTFTADLPGYSLRTALSIFSRLLTAEQGAYWTFLVHTTERTFIGASPELHLGSSAGTAMMNPISGTYRYPPEGANLSGLLDFLADDKEIDELNMVLDEELKMMAEMCPLGGSVRGPLLREMTRLAHTEYLVTGHSGLDPREQLRKTMFAPTVVGSPLRNAFDVVAEYEPEGRGYYSGVVALIGAGPAGEADVDSAIFIRSAEIDASGRLRAGVGATLVRHSDPEAEVAETHTKISGLLSALDGAESAARDRPPATLPGLSARPEVTRALTQRAKRLSAFWQSPPEARREVNPMLAGRQALVVDAEDGFTAMLGVQLSALGLEPVIHRHGGAIDVEDYDLVVLGPGPGDPLDQRSPRMATLRALTRTALCTETPLLSVCLSHQILSSLLGLRVVRRSVPHQGEQREITLFGARRTVGFYNTFSAVSAMDTLRHPLVKGPVEITRDHETGEVHALRGTTFTSLQFHPESVLSLDGLEILDHVTASLFTTPVQVHSSVGGRRPAG</sequence>
<dbReference type="InterPro" id="IPR006221">
    <property type="entry name" value="TrpG/PapA_dom"/>
</dbReference>
<dbReference type="SUPFAM" id="SSF52317">
    <property type="entry name" value="Class I glutamine amidotransferase-like"/>
    <property type="match status" value="1"/>
</dbReference>
<dbReference type="GO" id="GO:0000162">
    <property type="term" value="P:L-tryptophan biosynthetic process"/>
    <property type="evidence" value="ECO:0007669"/>
    <property type="project" value="TreeGrafter"/>
</dbReference>
<dbReference type="Pfam" id="PF00425">
    <property type="entry name" value="Chorismate_bind"/>
    <property type="match status" value="1"/>
</dbReference>
<dbReference type="EMBL" id="AOHO01000012">
    <property type="protein sequence ID" value="EME65691.1"/>
    <property type="molecule type" value="Genomic_DNA"/>
</dbReference>
<dbReference type="PANTHER" id="PTHR11236:SF49">
    <property type="entry name" value="ANTHRANILATE SYNTHASE COMPONENT 1"/>
    <property type="match status" value="1"/>
</dbReference>
<evidence type="ECO:0000259" key="5">
    <source>
        <dbReference type="Pfam" id="PF00117"/>
    </source>
</evidence>
<evidence type="ECO:0000256" key="4">
    <source>
        <dbReference type="ARBA" id="ARBA00047683"/>
    </source>
</evidence>
<evidence type="ECO:0000259" key="6">
    <source>
        <dbReference type="Pfam" id="PF00425"/>
    </source>
</evidence>
<dbReference type="Gene3D" id="3.60.120.10">
    <property type="entry name" value="Anthranilate synthase"/>
    <property type="match status" value="1"/>
</dbReference>
<comment type="caution">
    <text evidence="7">The sequence shown here is derived from an EMBL/GenBank/DDBJ whole genome shotgun (WGS) entry which is preliminary data.</text>
</comment>
<dbReference type="SUPFAM" id="SSF56322">
    <property type="entry name" value="ADC synthase"/>
    <property type="match status" value="1"/>
</dbReference>
<dbReference type="AlphaFoldDB" id="M2XXI7"/>
<dbReference type="Pfam" id="PF00117">
    <property type="entry name" value="GATase"/>
    <property type="match status" value="1"/>
</dbReference>
<dbReference type="PATRIC" id="fig|1284240.4.peg.58"/>
<reference evidence="7 8" key="1">
    <citation type="journal article" date="2013" name="Genome Announc.">
        <title>Draft Genome Sequence of Amycolatopsis decaplanina Strain DSM 44594T.</title>
        <authorList>
            <person name="Kaur N."/>
            <person name="Kumar S."/>
            <person name="Bala M."/>
            <person name="Raghava G.P."/>
            <person name="Mayilraj S."/>
        </authorList>
    </citation>
    <scope>NUCLEOTIDE SEQUENCE [LARGE SCALE GENOMIC DNA]</scope>
    <source>
        <strain evidence="7 8">DSM 44594</strain>
    </source>
</reference>
<organism evidence="7 8">
    <name type="scientific">Amycolatopsis decaplanina DSM 44594</name>
    <dbReference type="NCBI Taxonomy" id="1284240"/>
    <lineage>
        <taxon>Bacteria</taxon>
        <taxon>Bacillati</taxon>
        <taxon>Actinomycetota</taxon>
        <taxon>Actinomycetes</taxon>
        <taxon>Pseudonocardiales</taxon>
        <taxon>Pseudonocardiaceae</taxon>
        <taxon>Amycolatopsis</taxon>
    </lineage>
</organism>
<evidence type="ECO:0000313" key="7">
    <source>
        <dbReference type="EMBL" id="EME65691.1"/>
    </source>
</evidence>
<evidence type="ECO:0000256" key="3">
    <source>
        <dbReference type="ARBA" id="ARBA00023239"/>
    </source>
</evidence>
<evidence type="ECO:0000256" key="2">
    <source>
        <dbReference type="ARBA" id="ARBA00022962"/>
    </source>
</evidence>
<dbReference type="OrthoDB" id="8594609at2"/>
<dbReference type="PANTHER" id="PTHR11236">
    <property type="entry name" value="AMINOBENZOATE/ANTHRANILATE SYNTHASE"/>
    <property type="match status" value="1"/>
</dbReference>
<dbReference type="PRINTS" id="PR00096">
    <property type="entry name" value="GATASE"/>
</dbReference>
<feature type="domain" description="Chorismate-utilising enzyme C-terminal" evidence="6">
    <location>
        <begin position="116"/>
        <end position="374"/>
    </location>
</feature>
<evidence type="ECO:0000256" key="1">
    <source>
        <dbReference type="ARBA" id="ARBA00012266"/>
    </source>
</evidence>
<dbReference type="PRINTS" id="PR00099">
    <property type="entry name" value="CPSGATASE"/>
</dbReference>
<dbReference type="InterPro" id="IPR017926">
    <property type="entry name" value="GATASE"/>
</dbReference>
<accession>M2XXI7</accession>
<dbReference type="Proteomes" id="UP000054226">
    <property type="component" value="Unassembled WGS sequence"/>
</dbReference>
<dbReference type="GO" id="GO:0004049">
    <property type="term" value="F:anthranilate synthase activity"/>
    <property type="evidence" value="ECO:0007669"/>
    <property type="project" value="UniProtKB-EC"/>
</dbReference>
<dbReference type="CDD" id="cd01743">
    <property type="entry name" value="GATase1_Anthranilate_Synthase"/>
    <property type="match status" value="1"/>
</dbReference>
<proteinExistence type="predicted"/>
<gene>
    <name evidence="7" type="ORF">H074_00307</name>
</gene>
<keyword evidence="3" id="KW-0456">Lyase</keyword>
<dbReference type="InterPro" id="IPR029062">
    <property type="entry name" value="Class_I_gatase-like"/>
</dbReference>
<dbReference type="EC" id="4.1.3.27" evidence="1"/>
<protein>
    <recommendedName>
        <fullName evidence="1">anthranilate synthase</fullName>
        <ecNumber evidence="1">4.1.3.27</ecNumber>
    </recommendedName>
</protein>
<dbReference type="PROSITE" id="PS51273">
    <property type="entry name" value="GATASE_TYPE_1"/>
    <property type="match status" value="1"/>
</dbReference>
<dbReference type="PRINTS" id="PR00097">
    <property type="entry name" value="ANTSNTHASEII"/>
</dbReference>
<dbReference type="InterPro" id="IPR019999">
    <property type="entry name" value="Anth_synth_I-like"/>
</dbReference>
<comment type="catalytic activity">
    <reaction evidence="4">
        <text>chorismate + L-glutamine = anthranilate + pyruvate + L-glutamate + H(+)</text>
        <dbReference type="Rhea" id="RHEA:21732"/>
        <dbReference type="ChEBI" id="CHEBI:15361"/>
        <dbReference type="ChEBI" id="CHEBI:15378"/>
        <dbReference type="ChEBI" id="CHEBI:16567"/>
        <dbReference type="ChEBI" id="CHEBI:29748"/>
        <dbReference type="ChEBI" id="CHEBI:29985"/>
        <dbReference type="ChEBI" id="CHEBI:58359"/>
        <dbReference type="EC" id="4.1.3.27"/>
    </reaction>
</comment>
<dbReference type="Gene3D" id="3.40.50.880">
    <property type="match status" value="1"/>
</dbReference>
<feature type="domain" description="Glutamine amidotransferase" evidence="5">
    <location>
        <begin position="441"/>
        <end position="619"/>
    </location>
</feature>
<dbReference type="InterPro" id="IPR005801">
    <property type="entry name" value="ADC_synthase"/>
</dbReference>
<evidence type="ECO:0000313" key="8">
    <source>
        <dbReference type="Proteomes" id="UP000054226"/>
    </source>
</evidence>
<keyword evidence="8" id="KW-1185">Reference proteome</keyword>